<sequence length="352" mass="38194">MADLDLSVACSFQLVLVTDASIRSAPKAKHHALTIVEEALSQNVEATCVTCQKAHKFNIEINTTANPTPLQWSLQADKSAVLVDDERYAPSCQFHGLKLTTPTFRTNAIYSTSPDDDGHVHQLDYSGIIKAVLQHAQRSLGTLSSPTTPQSWLYAPSHCKMSVNIDNTGPGFLDSTYEKVAQLTKTCARQIDILHMGRAHDSTLTSSSTITFPQSPSTLSPTQALSWIAFCLSAVQSCADPDLDLDLAHFASPTFSASDLLQALGMTQSVFASLMADHRTRCRDAIANAMLGMSSSGSRIAEFALTWANRELKDMDSDVVLARVKVKLLDGVYGRFSDSYLGVALLCLNTDM</sequence>
<dbReference type="OrthoDB" id="3647701at2759"/>
<accession>A0A139HHP0</accession>
<evidence type="ECO:0000313" key="2">
    <source>
        <dbReference type="Proteomes" id="UP000070133"/>
    </source>
</evidence>
<dbReference type="Proteomes" id="UP000070133">
    <property type="component" value="Unassembled WGS sequence"/>
</dbReference>
<gene>
    <name evidence="1" type="ORF">AC578_6512</name>
</gene>
<proteinExistence type="predicted"/>
<reference evidence="1 2" key="1">
    <citation type="submission" date="2015-07" db="EMBL/GenBank/DDBJ databases">
        <title>Comparative genomics of the Sigatoka disease complex on banana suggests a link between parallel evolutionary changes in Pseudocercospora fijiensis and Pseudocercospora eumusae and increased virulence on the banana host.</title>
        <authorList>
            <person name="Chang T.-C."/>
            <person name="Salvucci A."/>
            <person name="Crous P.W."/>
            <person name="Stergiopoulos I."/>
        </authorList>
    </citation>
    <scope>NUCLEOTIDE SEQUENCE [LARGE SCALE GENOMIC DNA]</scope>
    <source>
        <strain evidence="1 2">CBS 114824</strain>
    </source>
</reference>
<dbReference type="EMBL" id="LFZN01000047">
    <property type="protein sequence ID" value="KXT01988.1"/>
    <property type="molecule type" value="Genomic_DNA"/>
</dbReference>
<name>A0A139HHP0_9PEZI</name>
<organism evidence="1 2">
    <name type="scientific">Pseudocercospora eumusae</name>
    <dbReference type="NCBI Taxonomy" id="321146"/>
    <lineage>
        <taxon>Eukaryota</taxon>
        <taxon>Fungi</taxon>
        <taxon>Dikarya</taxon>
        <taxon>Ascomycota</taxon>
        <taxon>Pezizomycotina</taxon>
        <taxon>Dothideomycetes</taxon>
        <taxon>Dothideomycetidae</taxon>
        <taxon>Mycosphaerellales</taxon>
        <taxon>Mycosphaerellaceae</taxon>
        <taxon>Pseudocercospora</taxon>
    </lineage>
</organism>
<protein>
    <submittedName>
        <fullName evidence="1">Uncharacterized protein</fullName>
    </submittedName>
</protein>
<comment type="caution">
    <text evidence="1">The sequence shown here is derived from an EMBL/GenBank/DDBJ whole genome shotgun (WGS) entry which is preliminary data.</text>
</comment>
<keyword evidence="2" id="KW-1185">Reference proteome</keyword>
<dbReference type="AlphaFoldDB" id="A0A139HHP0"/>
<evidence type="ECO:0000313" key="1">
    <source>
        <dbReference type="EMBL" id="KXT01988.1"/>
    </source>
</evidence>